<name>A0AAN6Z3F9_9PEZI</name>
<proteinExistence type="predicted"/>
<dbReference type="Proteomes" id="UP001302602">
    <property type="component" value="Unassembled WGS sequence"/>
</dbReference>
<comment type="caution">
    <text evidence="2">The sequence shown here is derived from an EMBL/GenBank/DDBJ whole genome shotgun (WGS) entry which is preliminary data.</text>
</comment>
<reference evidence="2" key="1">
    <citation type="journal article" date="2023" name="Mol. Phylogenet. Evol.">
        <title>Genome-scale phylogeny and comparative genomics of the fungal order Sordariales.</title>
        <authorList>
            <person name="Hensen N."/>
            <person name="Bonometti L."/>
            <person name="Westerberg I."/>
            <person name="Brannstrom I.O."/>
            <person name="Guillou S."/>
            <person name="Cros-Aarteil S."/>
            <person name="Calhoun S."/>
            <person name="Haridas S."/>
            <person name="Kuo A."/>
            <person name="Mondo S."/>
            <person name="Pangilinan J."/>
            <person name="Riley R."/>
            <person name="LaButti K."/>
            <person name="Andreopoulos B."/>
            <person name="Lipzen A."/>
            <person name="Chen C."/>
            <person name="Yan M."/>
            <person name="Daum C."/>
            <person name="Ng V."/>
            <person name="Clum A."/>
            <person name="Steindorff A."/>
            <person name="Ohm R.A."/>
            <person name="Martin F."/>
            <person name="Silar P."/>
            <person name="Natvig D.O."/>
            <person name="Lalanne C."/>
            <person name="Gautier V."/>
            <person name="Ament-Velasquez S.L."/>
            <person name="Kruys A."/>
            <person name="Hutchinson M.I."/>
            <person name="Powell A.J."/>
            <person name="Barry K."/>
            <person name="Miller A.N."/>
            <person name="Grigoriev I.V."/>
            <person name="Debuchy R."/>
            <person name="Gladieux P."/>
            <person name="Hiltunen Thoren M."/>
            <person name="Johannesson H."/>
        </authorList>
    </citation>
    <scope>NUCLEOTIDE SEQUENCE</scope>
    <source>
        <strain evidence="2">CBS 731.68</strain>
    </source>
</reference>
<keyword evidence="1" id="KW-1133">Transmembrane helix</keyword>
<dbReference type="EMBL" id="MU853228">
    <property type="protein sequence ID" value="KAK4123846.1"/>
    <property type="molecule type" value="Genomic_DNA"/>
</dbReference>
<protein>
    <submittedName>
        <fullName evidence="2">Uncharacterized protein</fullName>
    </submittedName>
</protein>
<evidence type="ECO:0000256" key="1">
    <source>
        <dbReference type="SAM" id="Phobius"/>
    </source>
</evidence>
<feature type="transmembrane region" description="Helical" evidence="1">
    <location>
        <begin position="12"/>
        <end position="33"/>
    </location>
</feature>
<evidence type="ECO:0000313" key="3">
    <source>
        <dbReference type="Proteomes" id="UP001302602"/>
    </source>
</evidence>
<gene>
    <name evidence="2" type="ORF">N657DRAFT_430177</name>
</gene>
<keyword evidence="3" id="KW-1185">Reference proteome</keyword>
<dbReference type="AlphaFoldDB" id="A0AAN6Z3F9"/>
<dbReference type="GeneID" id="87824107"/>
<dbReference type="RefSeq" id="XP_062647617.1">
    <property type="nucleotide sequence ID" value="XM_062787337.1"/>
</dbReference>
<evidence type="ECO:0000313" key="2">
    <source>
        <dbReference type="EMBL" id="KAK4123846.1"/>
    </source>
</evidence>
<sequence>MYAVFHNRFNFSISFSSIFVFCFYCSSYLTYVINKLSRVGATDHCVTPSKEGPWFELSSRTRSSAHKPHSVTTRDTSRVYQQIVHSPLSYPIATIPNYHIL</sequence>
<keyword evidence="1" id="KW-0812">Transmembrane</keyword>
<keyword evidence="1" id="KW-0472">Membrane</keyword>
<accession>A0AAN6Z3F9</accession>
<reference evidence="2" key="2">
    <citation type="submission" date="2023-05" db="EMBL/GenBank/DDBJ databases">
        <authorList>
            <consortium name="Lawrence Berkeley National Laboratory"/>
            <person name="Steindorff A."/>
            <person name="Hensen N."/>
            <person name="Bonometti L."/>
            <person name="Westerberg I."/>
            <person name="Brannstrom I.O."/>
            <person name="Guillou S."/>
            <person name="Cros-Aarteil S."/>
            <person name="Calhoun S."/>
            <person name="Haridas S."/>
            <person name="Kuo A."/>
            <person name="Mondo S."/>
            <person name="Pangilinan J."/>
            <person name="Riley R."/>
            <person name="Labutti K."/>
            <person name="Andreopoulos B."/>
            <person name="Lipzen A."/>
            <person name="Chen C."/>
            <person name="Yanf M."/>
            <person name="Daum C."/>
            <person name="Ng V."/>
            <person name="Clum A."/>
            <person name="Ohm R."/>
            <person name="Martin F."/>
            <person name="Silar P."/>
            <person name="Natvig D."/>
            <person name="Lalanne C."/>
            <person name="Gautier V."/>
            <person name="Ament-Velasquez S.L."/>
            <person name="Kruys A."/>
            <person name="Hutchinson M.I."/>
            <person name="Powell A.J."/>
            <person name="Barry K."/>
            <person name="Miller A.N."/>
            <person name="Grigoriev I.V."/>
            <person name="Debuchy R."/>
            <person name="Gladieux P."/>
            <person name="Thoren M.H."/>
            <person name="Johannesson H."/>
        </authorList>
    </citation>
    <scope>NUCLEOTIDE SEQUENCE</scope>
    <source>
        <strain evidence="2">CBS 731.68</strain>
    </source>
</reference>
<organism evidence="2 3">
    <name type="scientific">Parathielavia appendiculata</name>
    <dbReference type="NCBI Taxonomy" id="2587402"/>
    <lineage>
        <taxon>Eukaryota</taxon>
        <taxon>Fungi</taxon>
        <taxon>Dikarya</taxon>
        <taxon>Ascomycota</taxon>
        <taxon>Pezizomycotina</taxon>
        <taxon>Sordariomycetes</taxon>
        <taxon>Sordariomycetidae</taxon>
        <taxon>Sordariales</taxon>
        <taxon>Chaetomiaceae</taxon>
        <taxon>Parathielavia</taxon>
    </lineage>
</organism>